<evidence type="ECO:0000313" key="2">
    <source>
        <dbReference type="Proteomes" id="UP001491310"/>
    </source>
</evidence>
<sequence length="201" mass="22748">MVQPAAIDLNIRSESAMAWVQTHWGQAKNMKLTWLIRDVPWVVAHNAASLTSLQSLQLQLKDDRSPTSAMLLTWLLAQAPALRLLSIQQPRAFVVPPIRNLRHLVVTSQEFPAIMVAAIRQLRMLQTLWLGVLRPELEPECAEFDLAGLTHLSDVAVDNLMMPRLTLPKHCRLHLTGFTETVFLETWIVFSIQDAKVMEDA</sequence>
<organism evidence="1 2">
    <name type="scientific">Coccomyxa subellipsoidea</name>
    <dbReference type="NCBI Taxonomy" id="248742"/>
    <lineage>
        <taxon>Eukaryota</taxon>
        <taxon>Viridiplantae</taxon>
        <taxon>Chlorophyta</taxon>
        <taxon>core chlorophytes</taxon>
        <taxon>Trebouxiophyceae</taxon>
        <taxon>Trebouxiophyceae incertae sedis</taxon>
        <taxon>Coccomyxaceae</taxon>
        <taxon>Coccomyxa</taxon>
    </lineage>
</organism>
<dbReference type="EMBL" id="JALJOT010000012">
    <property type="protein sequence ID" value="KAK9904936.1"/>
    <property type="molecule type" value="Genomic_DNA"/>
</dbReference>
<comment type="caution">
    <text evidence="1">The sequence shown here is derived from an EMBL/GenBank/DDBJ whole genome shotgun (WGS) entry which is preliminary data.</text>
</comment>
<proteinExistence type="predicted"/>
<dbReference type="Proteomes" id="UP001491310">
    <property type="component" value="Unassembled WGS sequence"/>
</dbReference>
<keyword evidence="2" id="KW-1185">Reference proteome</keyword>
<reference evidence="1 2" key="1">
    <citation type="journal article" date="2024" name="Nat. Commun.">
        <title>Phylogenomics reveals the evolutionary origins of lichenization in chlorophyte algae.</title>
        <authorList>
            <person name="Puginier C."/>
            <person name="Libourel C."/>
            <person name="Otte J."/>
            <person name="Skaloud P."/>
            <person name="Haon M."/>
            <person name="Grisel S."/>
            <person name="Petersen M."/>
            <person name="Berrin J.G."/>
            <person name="Delaux P.M."/>
            <person name="Dal Grande F."/>
            <person name="Keller J."/>
        </authorList>
    </citation>
    <scope>NUCLEOTIDE SEQUENCE [LARGE SCALE GENOMIC DNA]</scope>
    <source>
        <strain evidence="1 2">SAG 216-7</strain>
    </source>
</reference>
<name>A0ABR2YGI2_9CHLO</name>
<accession>A0ABR2YGI2</accession>
<gene>
    <name evidence="1" type="ORF">WJX75_005966</name>
</gene>
<protein>
    <recommendedName>
        <fullName evidence="3">F-box domain-containing protein</fullName>
    </recommendedName>
</protein>
<evidence type="ECO:0008006" key="3">
    <source>
        <dbReference type="Google" id="ProtNLM"/>
    </source>
</evidence>
<evidence type="ECO:0000313" key="1">
    <source>
        <dbReference type="EMBL" id="KAK9904936.1"/>
    </source>
</evidence>